<gene>
    <name evidence="4" type="ORF">JD292_03305</name>
</gene>
<organism evidence="4 5">
    <name type="scientific">Leucobacter edaphi</name>
    <dbReference type="NCBI Taxonomy" id="2796472"/>
    <lineage>
        <taxon>Bacteria</taxon>
        <taxon>Bacillati</taxon>
        <taxon>Actinomycetota</taxon>
        <taxon>Actinomycetes</taxon>
        <taxon>Micrococcales</taxon>
        <taxon>Microbacteriaceae</taxon>
        <taxon>Leucobacter</taxon>
    </lineage>
</organism>
<keyword evidence="5" id="KW-1185">Reference proteome</keyword>
<dbReference type="InterPro" id="IPR042070">
    <property type="entry name" value="PucR_C-HTH_sf"/>
</dbReference>
<feature type="region of interest" description="Disordered" evidence="1">
    <location>
        <begin position="26"/>
        <end position="52"/>
    </location>
</feature>
<dbReference type="Pfam" id="PF13556">
    <property type="entry name" value="HTH_30"/>
    <property type="match status" value="1"/>
</dbReference>
<dbReference type="InterPro" id="IPR051448">
    <property type="entry name" value="CdaR-like_regulators"/>
</dbReference>
<dbReference type="EMBL" id="JAEHOI010000002">
    <property type="protein sequence ID" value="MBK0421107.1"/>
    <property type="molecule type" value="Genomic_DNA"/>
</dbReference>
<evidence type="ECO:0000256" key="1">
    <source>
        <dbReference type="SAM" id="MobiDB-lite"/>
    </source>
</evidence>
<dbReference type="InterPro" id="IPR025736">
    <property type="entry name" value="PucR_C-HTH_dom"/>
</dbReference>
<dbReference type="PANTHER" id="PTHR33744:SF1">
    <property type="entry name" value="DNA-BINDING TRANSCRIPTIONAL ACTIVATOR ADER"/>
    <property type="match status" value="1"/>
</dbReference>
<protein>
    <submittedName>
        <fullName evidence="4">PucR family transcriptional regulator ligand-binding domain-containing protein</fullName>
    </submittedName>
</protein>
<dbReference type="Pfam" id="PF07905">
    <property type="entry name" value="PucR"/>
    <property type="match status" value="1"/>
</dbReference>
<accession>A0A934QD79</accession>
<evidence type="ECO:0000259" key="2">
    <source>
        <dbReference type="Pfam" id="PF07905"/>
    </source>
</evidence>
<dbReference type="InterPro" id="IPR012914">
    <property type="entry name" value="PucR_dom"/>
</dbReference>
<reference evidence="4" key="1">
    <citation type="submission" date="2020-12" db="EMBL/GenBank/DDBJ databases">
        <title>Leucobacter sp. CAS2, isolated from Chromium sludge.</title>
        <authorList>
            <person name="Xu Z."/>
        </authorList>
    </citation>
    <scope>NUCLEOTIDE SEQUENCE</scope>
    <source>
        <strain evidence="4">CSA2</strain>
    </source>
</reference>
<comment type="caution">
    <text evidence="4">The sequence shown here is derived from an EMBL/GenBank/DDBJ whole genome shotgun (WGS) entry which is preliminary data.</text>
</comment>
<dbReference type="AlphaFoldDB" id="A0A934QD79"/>
<evidence type="ECO:0000313" key="4">
    <source>
        <dbReference type="EMBL" id="MBK0421107.1"/>
    </source>
</evidence>
<feature type="compositionally biased region" description="Polar residues" evidence="1">
    <location>
        <begin position="35"/>
        <end position="52"/>
    </location>
</feature>
<feature type="domain" description="Purine catabolism PurC-like" evidence="2">
    <location>
        <begin position="62"/>
        <end position="182"/>
    </location>
</feature>
<dbReference type="Gene3D" id="1.10.10.2840">
    <property type="entry name" value="PucR C-terminal helix-turn-helix domain"/>
    <property type="match status" value="1"/>
</dbReference>
<dbReference type="PANTHER" id="PTHR33744">
    <property type="entry name" value="CARBOHYDRATE DIACID REGULATOR"/>
    <property type="match status" value="1"/>
</dbReference>
<name>A0A934QD79_9MICO</name>
<proteinExistence type="predicted"/>
<sequence length="566" mass="60869">MRGRACHNGLVGKHLSPYWQNRTGAEVNAQRAAPSETQETQLDQGFQPGGTSSPTIPLGELLHQYQLGLVTIAGNSADAGDRPVQWVHASELNDPTPFLTPRTVLLTTGARFDDSPDQADADDFVARLIDAGVTALGVGIGLHWDRVPMRFVSACDRLGLPLFRVPYDTAFIEIVQTAARLIDAEERARDLWSLEAQRAVSNAALHRDGLGAVVSEAASRLGRWVCITDRSGRIVESAGLDPSATEWLRREARRLVSRGASAARIEDDRGAGARLQTLGRQRSVLGVLAISDDGTPDSADRALLGLVSALATIQLEHRAGIDTAQAALRTGIVRLLVEGETRLAGRLAASTLVRLPDGPIVAARYADSDTSEAFEQDLRSLDAGSAGLFAATLEGTPLLIAEARHLPAIRRLFGAHGVPGGVSERGRLAELDALIQQAERAYEHASAHDGSALVAYVPTLHDGVLSILDASQEAHRRAAMLLAPIRQHDQRHGDRIEEALRVWLTHHGQTSPAASELGIHRHTLKARVQTGATLLQSDFDNPDTRAELWTALRLSAPDQLPGQRTV</sequence>
<evidence type="ECO:0000259" key="3">
    <source>
        <dbReference type="Pfam" id="PF13556"/>
    </source>
</evidence>
<evidence type="ECO:0000313" key="5">
    <source>
        <dbReference type="Proteomes" id="UP000618733"/>
    </source>
</evidence>
<feature type="domain" description="PucR C-terminal helix-turn-helix" evidence="3">
    <location>
        <begin position="498"/>
        <end position="554"/>
    </location>
</feature>
<dbReference type="Proteomes" id="UP000618733">
    <property type="component" value="Unassembled WGS sequence"/>
</dbReference>